<dbReference type="EMBL" id="DF973170">
    <property type="protein sequence ID" value="GAU17403.1"/>
    <property type="molecule type" value="Genomic_DNA"/>
</dbReference>
<sequence length="272" mass="30973">MADLLIGGAVGAAMGEITKYTIQTIHNGRQFVPTLEKNEETLNELSPLVKKINDYNHLFGRSREEIERLEKHMREGKELVRKSKKLARWKFLCYSHYQTKLKKKDEELLRYLAVNLQVENRRDVMEMLAKVNGIFEIIMRKEGLSANQIGGLWGVPGEFVAMEDPLNNLKVELIKDGVSVHVLHGLGGSGKNNLAKKLCWDSQIRAPSAPAPPQQWLFWFPPRVNRARCFLFLRPDPFQSGSVMRHRNTALGVCSAGSMSYDVMPPMEVVVW</sequence>
<gene>
    <name evidence="2" type="ORF">TSUD_232790</name>
</gene>
<keyword evidence="3" id="KW-1185">Reference proteome</keyword>
<dbReference type="Proteomes" id="UP000242715">
    <property type="component" value="Unassembled WGS sequence"/>
</dbReference>
<proteinExistence type="predicted"/>
<dbReference type="Gene3D" id="3.40.50.300">
    <property type="entry name" value="P-loop containing nucleotide triphosphate hydrolases"/>
    <property type="match status" value="1"/>
</dbReference>
<organism evidence="2 3">
    <name type="scientific">Trifolium subterraneum</name>
    <name type="common">Subterranean clover</name>
    <dbReference type="NCBI Taxonomy" id="3900"/>
    <lineage>
        <taxon>Eukaryota</taxon>
        <taxon>Viridiplantae</taxon>
        <taxon>Streptophyta</taxon>
        <taxon>Embryophyta</taxon>
        <taxon>Tracheophyta</taxon>
        <taxon>Spermatophyta</taxon>
        <taxon>Magnoliopsida</taxon>
        <taxon>eudicotyledons</taxon>
        <taxon>Gunneridae</taxon>
        <taxon>Pentapetalae</taxon>
        <taxon>rosids</taxon>
        <taxon>fabids</taxon>
        <taxon>Fabales</taxon>
        <taxon>Fabaceae</taxon>
        <taxon>Papilionoideae</taxon>
        <taxon>50 kb inversion clade</taxon>
        <taxon>NPAAA clade</taxon>
        <taxon>Hologalegina</taxon>
        <taxon>IRL clade</taxon>
        <taxon>Trifolieae</taxon>
        <taxon>Trifolium</taxon>
    </lineage>
</organism>
<dbReference type="Pfam" id="PF05659">
    <property type="entry name" value="RPW8"/>
    <property type="match status" value="1"/>
</dbReference>
<dbReference type="InterPro" id="IPR008808">
    <property type="entry name" value="Powdery_mildew-R_dom"/>
</dbReference>
<evidence type="ECO:0000259" key="1">
    <source>
        <dbReference type="PROSITE" id="PS51153"/>
    </source>
</evidence>
<dbReference type="InterPro" id="IPR027417">
    <property type="entry name" value="P-loop_NTPase"/>
</dbReference>
<accession>A0A2Z6LJ74</accession>
<dbReference type="OrthoDB" id="1427820at2759"/>
<dbReference type="PROSITE" id="PS51153">
    <property type="entry name" value="RPW8"/>
    <property type="match status" value="1"/>
</dbReference>
<reference evidence="3" key="1">
    <citation type="journal article" date="2017" name="Front. Plant Sci.">
        <title>Climate Clever Clovers: New Paradigm to Reduce the Environmental Footprint of Ruminants by Breeding Low Methanogenic Forages Utilizing Haplotype Variation.</title>
        <authorList>
            <person name="Kaur P."/>
            <person name="Appels R."/>
            <person name="Bayer P.E."/>
            <person name="Keeble-Gagnere G."/>
            <person name="Wang J."/>
            <person name="Hirakawa H."/>
            <person name="Shirasawa K."/>
            <person name="Vercoe P."/>
            <person name="Stefanova K."/>
            <person name="Durmic Z."/>
            <person name="Nichols P."/>
            <person name="Revell C."/>
            <person name="Isobe S.N."/>
            <person name="Edwards D."/>
            <person name="Erskine W."/>
        </authorList>
    </citation>
    <scope>NUCLEOTIDE SEQUENCE [LARGE SCALE GENOMIC DNA]</scope>
    <source>
        <strain evidence="3">cv. Daliak</strain>
    </source>
</reference>
<evidence type="ECO:0000313" key="3">
    <source>
        <dbReference type="Proteomes" id="UP000242715"/>
    </source>
</evidence>
<name>A0A2Z6LJ74_TRISU</name>
<evidence type="ECO:0000313" key="2">
    <source>
        <dbReference type="EMBL" id="GAU17403.1"/>
    </source>
</evidence>
<feature type="domain" description="RPW8" evidence="1">
    <location>
        <begin position="1"/>
        <end position="150"/>
    </location>
</feature>
<protein>
    <recommendedName>
        <fullName evidence="1">RPW8 domain-containing protein</fullName>
    </recommendedName>
</protein>
<dbReference type="AlphaFoldDB" id="A0A2Z6LJ74"/>